<dbReference type="InterPro" id="IPR035932">
    <property type="entry name" value="HflD-like_sf"/>
</dbReference>
<comment type="caution">
    <text evidence="5">The sequence shown here is derived from an EMBL/GenBank/DDBJ whole genome shotgun (WGS) entry which is preliminary data.</text>
</comment>
<keyword evidence="3 4" id="KW-0472">Membrane</keyword>
<comment type="subcellular location">
    <subcellularLocation>
        <location evidence="4">Cytoplasm</location>
    </subcellularLocation>
    <subcellularLocation>
        <location evidence="4">Cell membrane</location>
        <topology evidence="4">Peripheral membrane protein</topology>
        <orientation evidence="4">Cytoplasmic side</orientation>
    </subcellularLocation>
</comment>
<evidence type="ECO:0000313" key="5">
    <source>
        <dbReference type="EMBL" id="TLX62675.1"/>
    </source>
</evidence>
<dbReference type="SUPFAM" id="SSF101322">
    <property type="entry name" value="YcfC-like"/>
    <property type="match status" value="1"/>
</dbReference>
<dbReference type="PANTHER" id="PTHR38100:SF1">
    <property type="entry name" value="HIGH FREQUENCY LYSOGENIZATION PROTEIN HFLD"/>
    <property type="match status" value="1"/>
</dbReference>
<dbReference type="Gene3D" id="1.10.3890.10">
    <property type="entry name" value="HflD-like"/>
    <property type="match status" value="1"/>
</dbReference>
<dbReference type="Pfam" id="PF04356">
    <property type="entry name" value="DUF489"/>
    <property type="match status" value="1"/>
</dbReference>
<dbReference type="PANTHER" id="PTHR38100">
    <property type="entry name" value="HIGH FREQUENCY LYSOGENIZATION PROTEIN HFLD"/>
    <property type="match status" value="1"/>
</dbReference>
<dbReference type="GO" id="GO:0005737">
    <property type="term" value="C:cytoplasm"/>
    <property type="evidence" value="ECO:0007669"/>
    <property type="project" value="UniProtKB-SubCell"/>
</dbReference>
<dbReference type="RefSeq" id="WP_138412097.1">
    <property type="nucleotide sequence ID" value="NZ_QLAG01000018.1"/>
</dbReference>
<keyword evidence="6" id="KW-1185">Reference proteome</keyword>
<dbReference type="Proteomes" id="UP000306753">
    <property type="component" value="Unassembled WGS sequence"/>
</dbReference>
<dbReference type="InterPro" id="IPR007451">
    <property type="entry name" value="HflD"/>
</dbReference>
<dbReference type="AlphaFoldDB" id="A0A5R9QDA2"/>
<evidence type="ECO:0000256" key="2">
    <source>
        <dbReference type="ARBA" id="ARBA00022490"/>
    </source>
</evidence>
<keyword evidence="2 4" id="KW-0963">Cytoplasm</keyword>
<dbReference type="GO" id="GO:0005886">
    <property type="term" value="C:plasma membrane"/>
    <property type="evidence" value="ECO:0007669"/>
    <property type="project" value="UniProtKB-SubCell"/>
</dbReference>
<comment type="similarity">
    <text evidence="4">Belongs to the HflD family.</text>
</comment>
<dbReference type="NCBIfam" id="NF001247">
    <property type="entry name" value="PRK00218.1-3"/>
    <property type="match status" value="1"/>
</dbReference>
<gene>
    <name evidence="4" type="primary">hflD</name>
    <name evidence="5" type="ORF">DN820_14625</name>
</gene>
<evidence type="ECO:0000313" key="6">
    <source>
        <dbReference type="Proteomes" id="UP000306753"/>
    </source>
</evidence>
<accession>A0A5R9QDA2</accession>
<dbReference type="NCBIfam" id="NF001246">
    <property type="entry name" value="PRK00218.1-2"/>
    <property type="match status" value="1"/>
</dbReference>
<name>A0A5R9QDA2_9GAMM</name>
<organism evidence="5 6">
    <name type="scientific">Stutzerimonas nosocomialis</name>
    <dbReference type="NCBI Taxonomy" id="1056496"/>
    <lineage>
        <taxon>Bacteria</taxon>
        <taxon>Pseudomonadati</taxon>
        <taxon>Pseudomonadota</taxon>
        <taxon>Gammaproteobacteria</taxon>
        <taxon>Pseudomonadales</taxon>
        <taxon>Pseudomonadaceae</taxon>
        <taxon>Stutzerimonas</taxon>
    </lineage>
</organism>
<dbReference type="EMBL" id="QLAG01000018">
    <property type="protein sequence ID" value="TLX62675.1"/>
    <property type="molecule type" value="Genomic_DNA"/>
</dbReference>
<dbReference type="HAMAP" id="MF_00695">
    <property type="entry name" value="HflD_protein"/>
    <property type="match status" value="1"/>
</dbReference>
<reference evidence="5 6" key="1">
    <citation type="journal article" date="2017" name="Eur. J. Clin. Microbiol. Infect. Dis.">
        <title>Uncommonly isolated clinical Pseudomonas: identification and phylogenetic assignation.</title>
        <authorList>
            <person name="Mulet M."/>
            <person name="Gomila M."/>
            <person name="Ramirez A."/>
            <person name="Cardew S."/>
            <person name="Moore E.R."/>
            <person name="Lalucat J."/>
            <person name="Garcia-Valdes E."/>
        </authorList>
    </citation>
    <scope>NUCLEOTIDE SEQUENCE [LARGE SCALE GENOMIC DNA]</scope>
    <source>
        <strain evidence="5 6">SD129</strain>
    </source>
</reference>
<sequence>MTPIQEQLVALGAVFEAAVLVDRIARTGQIPQASLACMLGSLLVRDPPSTLDVYGGDDLNLRDGYRALSSALERDANALQREPLRYALALVALERQLDKRGDMLQVIGSRLDQIQQQVEHFGLTHENVVAACGGLYEDTLSTFRQRIQVHGDMRYLQQSDNAAKIRALLLCGIRSARLWRQLGGHRWQLVFSRRKLLDALYPMIRGHD</sequence>
<evidence type="ECO:0000256" key="1">
    <source>
        <dbReference type="ARBA" id="ARBA00022475"/>
    </source>
</evidence>
<protein>
    <recommendedName>
        <fullName evidence="4">High frequency lysogenization protein HflD homolog</fullName>
    </recommendedName>
</protein>
<proteinExistence type="inferred from homology"/>
<evidence type="ECO:0000256" key="4">
    <source>
        <dbReference type="HAMAP-Rule" id="MF_00695"/>
    </source>
</evidence>
<keyword evidence="1 4" id="KW-1003">Cell membrane</keyword>
<evidence type="ECO:0000256" key="3">
    <source>
        <dbReference type="ARBA" id="ARBA00023136"/>
    </source>
</evidence>